<evidence type="ECO:0000256" key="5">
    <source>
        <dbReference type="ARBA" id="ARBA00017893"/>
    </source>
</evidence>
<comment type="subcellular location">
    <subcellularLocation>
        <location evidence="3">Chromosome</location>
    </subcellularLocation>
    <subcellularLocation>
        <location evidence="2">Nucleus</location>
    </subcellularLocation>
</comment>
<dbReference type="GO" id="GO:0031573">
    <property type="term" value="P:mitotic intra-S DNA damage checkpoint signaling"/>
    <property type="evidence" value="ECO:0007669"/>
    <property type="project" value="EnsemblFungi"/>
</dbReference>
<dbReference type="GO" id="GO:0000794">
    <property type="term" value="C:condensed nuclear chromosome"/>
    <property type="evidence" value="ECO:0007669"/>
    <property type="project" value="TreeGrafter"/>
</dbReference>
<dbReference type="GO" id="GO:0007129">
    <property type="term" value="P:homologous chromosome pairing at meiosis"/>
    <property type="evidence" value="ECO:0007669"/>
    <property type="project" value="EnsemblFungi"/>
</dbReference>
<evidence type="ECO:0000256" key="9">
    <source>
        <dbReference type="ARBA" id="ARBA00022763"/>
    </source>
</evidence>
<keyword evidence="10" id="KW-0378">Hydrolase</keyword>
<organism evidence="22 23">
    <name type="scientific">Naumovozyma dairenensis (strain ATCC 10597 / BCRC 20456 / CBS 421 / NBRC 0211 / NRRL Y-12639)</name>
    <name type="common">Saccharomyces dairenensis</name>
    <dbReference type="NCBI Taxonomy" id="1071378"/>
    <lineage>
        <taxon>Eukaryota</taxon>
        <taxon>Fungi</taxon>
        <taxon>Dikarya</taxon>
        <taxon>Ascomycota</taxon>
        <taxon>Saccharomycotina</taxon>
        <taxon>Saccharomycetes</taxon>
        <taxon>Saccharomycetales</taxon>
        <taxon>Saccharomycetaceae</taxon>
        <taxon>Naumovozyma</taxon>
    </lineage>
</organism>
<dbReference type="GO" id="GO:0062176">
    <property type="term" value="P:R-loop processing"/>
    <property type="evidence" value="ECO:0007669"/>
    <property type="project" value="EnsemblFungi"/>
</dbReference>
<evidence type="ECO:0000313" key="23">
    <source>
        <dbReference type="Proteomes" id="UP000000689"/>
    </source>
</evidence>
<dbReference type="GO" id="GO:1990918">
    <property type="term" value="P:double-strand break repair involved in meiotic recombination"/>
    <property type="evidence" value="ECO:0007669"/>
    <property type="project" value="EnsemblFungi"/>
</dbReference>
<dbReference type="InterPro" id="IPR004584">
    <property type="entry name" value="Rad50_eukaryotes"/>
</dbReference>
<dbReference type="NCBIfam" id="TIGR00606">
    <property type="entry name" value="rad50"/>
    <property type="match status" value="1"/>
</dbReference>
<dbReference type="PANTHER" id="PTHR18867:SF12">
    <property type="entry name" value="DNA REPAIR PROTEIN RAD50"/>
    <property type="match status" value="1"/>
</dbReference>
<evidence type="ECO:0000256" key="18">
    <source>
        <dbReference type="ARBA" id="ARBA00049360"/>
    </source>
</evidence>
<dbReference type="EMBL" id="HE580272">
    <property type="protein sequence ID" value="CCD25718.1"/>
    <property type="molecule type" value="Genomic_DNA"/>
</dbReference>
<feature type="coiled-coil region" evidence="20">
    <location>
        <begin position="436"/>
        <end position="524"/>
    </location>
</feature>
<comment type="similarity">
    <text evidence="4">Belongs to the SMC family. RAD50 subfamily.</text>
</comment>
<dbReference type="GO" id="GO:0120290">
    <property type="term" value="P:stalled replication fork localization to nuclear periphery"/>
    <property type="evidence" value="ECO:0007669"/>
    <property type="project" value="EnsemblFungi"/>
</dbReference>
<dbReference type="GO" id="GO:0042138">
    <property type="term" value="P:meiotic DNA double-strand break formation"/>
    <property type="evidence" value="ECO:0007669"/>
    <property type="project" value="EnsemblFungi"/>
</dbReference>
<dbReference type="GO" id="GO:0035861">
    <property type="term" value="C:site of double-strand break"/>
    <property type="evidence" value="ECO:0007669"/>
    <property type="project" value="EnsemblFungi"/>
</dbReference>
<dbReference type="GO" id="GO:0051880">
    <property type="term" value="F:G-quadruplex DNA binding"/>
    <property type="evidence" value="ECO:0007669"/>
    <property type="project" value="EnsemblFungi"/>
</dbReference>
<feature type="coiled-coil region" evidence="20">
    <location>
        <begin position="736"/>
        <end position="860"/>
    </location>
</feature>
<keyword evidence="23" id="KW-1185">Reference proteome</keyword>
<evidence type="ECO:0000256" key="1">
    <source>
        <dbReference type="ARBA" id="ARBA00001947"/>
    </source>
</evidence>
<dbReference type="Gene3D" id="3.40.50.300">
    <property type="entry name" value="P-loop containing nucleotide triphosphate hydrolases"/>
    <property type="match status" value="2"/>
</dbReference>
<gene>
    <name evidence="22" type="primary">NDAI0F04000</name>
    <name evidence="22" type="ordered locus">NDAI_0F04000</name>
</gene>
<dbReference type="InterPro" id="IPR013134">
    <property type="entry name" value="Zn_hook_RAD50"/>
</dbReference>
<evidence type="ECO:0000256" key="14">
    <source>
        <dbReference type="ARBA" id="ARBA00023054"/>
    </source>
</evidence>
<evidence type="ECO:0000256" key="11">
    <source>
        <dbReference type="ARBA" id="ARBA00022833"/>
    </source>
</evidence>
<reference evidence="22 23" key="1">
    <citation type="journal article" date="2011" name="Proc. Natl. Acad. Sci. U.S.A.">
        <title>Evolutionary erosion of yeast sex chromosomes by mating-type switching accidents.</title>
        <authorList>
            <person name="Gordon J.L."/>
            <person name="Armisen D."/>
            <person name="Proux-Wera E."/>
            <person name="Oheigeartaigh S.S."/>
            <person name="Byrne K.P."/>
            <person name="Wolfe K.H."/>
        </authorList>
    </citation>
    <scope>NUCLEOTIDE SEQUENCE [LARGE SCALE GENOMIC DNA]</scope>
    <source>
        <strain evidence="23">ATCC 10597 / BCRC 20456 / CBS 421 / NBRC 0211 / NRRL Y-12639</strain>
    </source>
</reference>
<dbReference type="Pfam" id="PF04423">
    <property type="entry name" value="Rad50_zn_hook"/>
    <property type="match status" value="1"/>
</dbReference>
<keyword evidence="16" id="KW-0539">Nucleus</keyword>
<keyword evidence="12" id="KW-0067">ATP-binding</keyword>
<evidence type="ECO:0000256" key="10">
    <source>
        <dbReference type="ARBA" id="ARBA00022801"/>
    </source>
</evidence>
<dbReference type="KEGG" id="ndi:NDAI_0F04000"/>
<sequence>MSAIYKLSIQGIRSFDSNDRETIEFGKPLTLIVGMNGSGKTTIIECLKYATTGDLPPNSKGGVFVHDPKITGERDVRAQVKLAFTSANGITMIVTRNIQLLAKKTTNTFKTLEGQLAAINQNGDRSTLSTRSVELDTQVPLYLGVPKAILEYVIFCHQEDSLWPLSEPSNLKKNLNEIFQAMKFTKAIDNLKNIKKEMAIDIKLLKQSVEHLKVDRDRSKSTKMTIVQLQGQVDEYQGKVTDIEKELKKITEQSDKLFKSNQEFQKVLSKVQNLKLLETHYREEIDNLSTSIELLSSSKQSLQELLSNFSTSLQEKENEVLQTENKITTLKNKANVQQSELTKLIRRQGELQAGKESYEKNTNTLQTMAKEFSSRYKINFSDTDSMDSFIKLSSDFVSSLSVSLLSYESEATKAIRKAETRSNEATKSETIQRQRLEYSRKDLEKLNTEIEKLTSEFKNNEYTKEDLEMERKKLEDYHEKVRDWEKTDVITELNSKLKQKNDQMIISENELEQIQEKIMKTNQQADLFAKLGIMKKSLYEKTEALNELIEKFNDDPKSKEWGLSANSDIDIDFKKYFINMQKQIALNNKDIHSSNKEYTESSIRLSNTQRELKKLKSTEEEITKRLEESLPEDCPIDEYNDVVVEAELSYKTALENLKMHQTTLDFNRKALEIADRDNCCYLCARKFETDDFRGKILQQLRAKTDANFENTLKETVKEEKEYLDGLRALERDFLSLTTCKDDYKSLTSRVDEYEKDVSRLKNKFDEFELKGENLKSDRDYAERILRAICEEIVYLRKEVKSLEKNVQDVAEELRIYGDSDGGVQTVEELSHQQQEKNALLRQLRKDVQDLQNERESKTREHSALLTVIKERNLKVNEIERGLQRSENIKKDIIAKEHEVDTLGVRIQNLEEEINVLLGEKEIAAKLLNETRLEYNEEIESQRGNIDNIKRYLDRFNDLKSDVDTFSTQGFAELEDCTVKLAKVQEDLEVAGKNIEETQDELNLHREKLKDSNNEKKNLEQNLRLIELQERLKETEVEVSGLNIQNAEAERDKYQQESSRLRNLFERLSAENAGKMGEVKQLQSQIEGLKHQLRSDYKDIDDKYHKNWVELQTRTFVTDDIETYSKALDSAIMRYHGLKMQDINRIIDELWKRTYTGTDIDTIKIRSDEVTSGVRGKSYNYRVVMYKQDAELDMRGRCSAGQKVLASIIIRLALSETFGTNCGVIALDEPTTNLDEENIESLAKALNNIIGLRRHQKNFQLIVITHDEKFLNHMNASQFTDHFFRIKRDDRQKSQIEWVDISKVSE</sequence>
<dbReference type="GO" id="GO:0016887">
    <property type="term" value="F:ATP hydrolysis activity"/>
    <property type="evidence" value="ECO:0007669"/>
    <property type="project" value="EnsemblFungi"/>
</dbReference>
<dbReference type="GO" id="GO:0035753">
    <property type="term" value="P:maintenance of DNA trinucleotide repeats"/>
    <property type="evidence" value="ECO:0007669"/>
    <property type="project" value="EnsemblFungi"/>
</dbReference>
<feature type="coiled-coil region" evidence="20">
    <location>
        <begin position="188"/>
        <end position="253"/>
    </location>
</feature>
<feature type="domain" description="Zinc-hook" evidence="21">
    <location>
        <begin position="633"/>
        <end position="734"/>
    </location>
</feature>
<dbReference type="GO" id="GO:0000722">
    <property type="term" value="P:telomere maintenance via recombination"/>
    <property type="evidence" value="ECO:0007669"/>
    <property type="project" value="EnsemblFungi"/>
</dbReference>
<dbReference type="GO" id="GO:0010520">
    <property type="term" value="P:regulation of reciprocal meiotic recombination"/>
    <property type="evidence" value="ECO:0007669"/>
    <property type="project" value="EnsemblFungi"/>
</dbReference>
<feature type="coiled-coil region" evidence="20">
    <location>
        <begin position="299"/>
        <end position="347"/>
    </location>
</feature>
<dbReference type="FunFam" id="3.40.50.300:FF:001195">
    <property type="entry name" value="DNA repair protein rad50"/>
    <property type="match status" value="1"/>
</dbReference>
<dbReference type="GO" id="GO:0003691">
    <property type="term" value="F:double-stranded telomeric DNA binding"/>
    <property type="evidence" value="ECO:0007669"/>
    <property type="project" value="EnsemblFungi"/>
</dbReference>
<protein>
    <recommendedName>
        <fullName evidence="5">DNA repair protein RAD50</fullName>
    </recommendedName>
</protein>
<feature type="coiled-coil region" evidence="20">
    <location>
        <begin position="980"/>
        <end position="1070"/>
    </location>
</feature>
<dbReference type="OMA" id="FSDYYYR"/>
<evidence type="ECO:0000256" key="6">
    <source>
        <dbReference type="ARBA" id="ARBA00022454"/>
    </source>
</evidence>
<dbReference type="GO" id="GO:0046872">
    <property type="term" value="F:metal ion binding"/>
    <property type="evidence" value="ECO:0007669"/>
    <property type="project" value="UniProtKB-UniRule"/>
</dbReference>
<evidence type="ECO:0000256" key="7">
    <source>
        <dbReference type="ARBA" id="ARBA00022723"/>
    </source>
</evidence>
<evidence type="ECO:0000256" key="13">
    <source>
        <dbReference type="ARBA" id="ARBA00022842"/>
    </source>
</evidence>
<dbReference type="GO" id="GO:0007534">
    <property type="term" value="P:gene conversion at mating-type locus"/>
    <property type="evidence" value="ECO:0007669"/>
    <property type="project" value="EnsemblFungi"/>
</dbReference>
<evidence type="ECO:0000313" key="22">
    <source>
        <dbReference type="EMBL" id="CCD25718.1"/>
    </source>
</evidence>
<dbReference type="eggNOG" id="KOG0962">
    <property type="taxonomic scope" value="Eukaryota"/>
</dbReference>
<evidence type="ECO:0000256" key="4">
    <source>
        <dbReference type="ARBA" id="ARBA00009439"/>
    </source>
</evidence>
<dbReference type="RefSeq" id="XP_003670961.1">
    <property type="nucleotide sequence ID" value="XM_003670913.1"/>
</dbReference>
<accession>G0WD57</accession>
<evidence type="ECO:0000256" key="8">
    <source>
        <dbReference type="ARBA" id="ARBA00022741"/>
    </source>
</evidence>
<evidence type="ECO:0000256" key="12">
    <source>
        <dbReference type="ARBA" id="ARBA00022840"/>
    </source>
</evidence>
<dbReference type="OrthoDB" id="18797at2759"/>
<keyword evidence="7 19" id="KW-0479">Metal-binding</keyword>
<dbReference type="GeneID" id="11497056"/>
<dbReference type="GO" id="GO:0043047">
    <property type="term" value="F:single-stranded telomeric DNA binding"/>
    <property type="evidence" value="ECO:0007669"/>
    <property type="project" value="EnsemblFungi"/>
</dbReference>
<comment type="cofactor">
    <cofactor evidence="1">
        <name>Zn(2+)</name>
        <dbReference type="ChEBI" id="CHEBI:29105"/>
    </cofactor>
</comment>
<dbReference type="GO" id="GO:0004017">
    <property type="term" value="F:AMP kinase activity"/>
    <property type="evidence" value="ECO:0007669"/>
    <property type="project" value="EnsemblFungi"/>
</dbReference>
<dbReference type="GO" id="GO:0097552">
    <property type="term" value="P:mitochondrial double-strand break repair via homologous recombination"/>
    <property type="evidence" value="ECO:0007669"/>
    <property type="project" value="EnsemblFungi"/>
</dbReference>
<keyword evidence="8" id="KW-0547">Nucleotide-binding</keyword>
<evidence type="ECO:0000256" key="15">
    <source>
        <dbReference type="ARBA" id="ARBA00023204"/>
    </source>
</evidence>
<dbReference type="PROSITE" id="PS51131">
    <property type="entry name" value="ZN_HOOK"/>
    <property type="match status" value="1"/>
</dbReference>
<keyword evidence="6" id="KW-0158">Chromosome</keyword>
<dbReference type="InterPro" id="IPR003395">
    <property type="entry name" value="RecF/RecN/SMC_N"/>
</dbReference>
<dbReference type="GO" id="GO:0006284">
    <property type="term" value="P:base-excision repair"/>
    <property type="evidence" value="ECO:0007669"/>
    <property type="project" value="EnsemblFungi"/>
</dbReference>
<feature type="binding site" evidence="19">
    <location>
        <position position="680"/>
    </location>
    <ligand>
        <name>Zn(2+)</name>
        <dbReference type="ChEBI" id="CHEBI:29105"/>
    </ligand>
</feature>
<name>G0WD57_NAUDC</name>
<evidence type="ECO:0000256" key="19">
    <source>
        <dbReference type="PROSITE-ProRule" id="PRU00471"/>
    </source>
</evidence>
<keyword evidence="15" id="KW-0234">DNA repair</keyword>
<feature type="coiled-coil region" evidence="20">
    <location>
        <begin position="892"/>
        <end position="926"/>
    </location>
</feature>
<comment type="catalytic activity">
    <reaction evidence="18">
        <text>ATP + H2O = ADP + phosphate + H(+)</text>
        <dbReference type="Rhea" id="RHEA:13065"/>
        <dbReference type="ChEBI" id="CHEBI:15377"/>
        <dbReference type="ChEBI" id="CHEBI:15378"/>
        <dbReference type="ChEBI" id="CHEBI:30616"/>
        <dbReference type="ChEBI" id="CHEBI:43474"/>
        <dbReference type="ChEBI" id="CHEBI:456216"/>
    </reaction>
</comment>
<evidence type="ECO:0000256" key="2">
    <source>
        <dbReference type="ARBA" id="ARBA00004123"/>
    </source>
</evidence>
<dbReference type="FunFam" id="3.40.50.300:FF:000593">
    <property type="entry name" value="DNA repair protein RAD50"/>
    <property type="match status" value="1"/>
</dbReference>
<dbReference type="GO" id="GO:0005524">
    <property type="term" value="F:ATP binding"/>
    <property type="evidence" value="ECO:0007669"/>
    <property type="project" value="UniProtKB-KW"/>
</dbReference>
<keyword evidence="11 19" id="KW-0862">Zinc</keyword>
<keyword evidence="13" id="KW-0460">Magnesium</keyword>
<dbReference type="GO" id="GO:0007004">
    <property type="term" value="P:telomere maintenance via telomerase"/>
    <property type="evidence" value="ECO:0007669"/>
    <property type="project" value="TreeGrafter"/>
</dbReference>
<evidence type="ECO:0000256" key="16">
    <source>
        <dbReference type="ARBA" id="ARBA00023242"/>
    </source>
</evidence>
<keyword evidence="14 20" id="KW-0175">Coiled coil</keyword>
<evidence type="ECO:0000256" key="3">
    <source>
        <dbReference type="ARBA" id="ARBA00004286"/>
    </source>
</evidence>
<dbReference type="GO" id="GO:0030870">
    <property type="term" value="C:Mre11 complex"/>
    <property type="evidence" value="ECO:0007669"/>
    <property type="project" value="EnsemblFungi"/>
</dbReference>
<keyword evidence="9" id="KW-0227">DNA damage</keyword>
<dbReference type="InterPro" id="IPR038729">
    <property type="entry name" value="Rad50/SbcC_AAA"/>
</dbReference>
<dbReference type="STRING" id="1071378.G0WD57"/>
<dbReference type="InterPro" id="IPR027417">
    <property type="entry name" value="P-loop_NTPase"/>
</dbReference>
<dbReference type="SUPFAM" id="SSF52540">
    <property type="entry name" value="P-loop containing nucleoside triphosphate hydrolases"/>
    <property type="match status" value="2"/>
</dbReference>
<dbReference type="Pfam" id="PF02463">
    <property type="entry name" value="SMC_N"/>
    <property type="match status" value="1"/>
</dbReference>
<dbReference type="GO" id="GO:1990426">
    <property type="term" value="P:mitotic recombination-dependent replication fork processing"/>
    <property type="evidence" value="ECO:0007669"/>
    <property type="project" value="EnsemblFungi"/>
</dbReference>
<dbReference type="PANTHER" id="PTHR18867">
    <property type="entry name" value="RAD50"/>
    <property type="match status" value="1"/>
</dbReference>
<dbReference type="GO" id="GO:0006303">
    <property type="term" value="P:double-strand break repair via nonhomologous end joining"/>
    <property type="evidence" value="ECO:0007669"/>
    <property type="project" value="EnsemblFungi"/>
</dbReference>
<evidence type="ECO:0000259" key="21">
    <source>
        <dbReference type="PROSITE" id="PS51131"/>
    </source>
</evidence>
<evidence type="ECO:0000256" key="17">
    <source>
        <dbReference type="ARBA" id="ARBA00023254"/>
    </source>
</evidence>
<dbReference type="Pfam" id="PF13476">
    <property type="entry name" value="AAA_23"/>
    <property type="match status" value="1"/>
</dbReference>
<dbReference type="HOGENOM" id="CLU_006184_0_0_1"/>
<evidence type="ECO:0000256" key="20">
    <source>
        <dbReference type="SAM" id="Coils"/>
    </source>
</evidence>
<feature type="binding site" evidence="19">
    <location>
        <position position="683"/>
    </location>
    <ligand>
        <name>Zn(2+)</name>
        <dbReference type="ChEBI" id="CHEBI:29105"/>
    </ligand>
</feature>
<dbReference type="Proteomes" id="UP000000689">
    <property type="component" value="Chromosome 6"/>
</dbReference>
<proteinExistence type="inferred from homology"/>
<dbReference type="GO" id="GO:0000729">
    <property type="term" value="P:DNA double-strand break processing"/>
    <property type="evidence" value="ECO:0007669"/>
    <property type="project" value="EnsemblFungi"/>
</dbReference>
<keyword evidence="17" id="KW-0469">Meiosis</keyword>